<feature type="transmembrane region" description="Helical" evidence="10">
    <location>
        <begin position="365"/>
        <end position="387"/>
    </location>
</feature>
<proteinExistence type="predicted"/>
<protein>
    <recommendedName>
        <fullName evidence="9">Multidrug-efflux transporter</fullName>
    </recommendedName>
</protein>
<keyword evidence="4" id="KW-1003">Cell membrane</keyword>
<dbReference type="CDD" id="cd13137">
    <property type="entry name" value="MATE_NorM_like"/>
    <property type="match status" value="1"/>
</dbReference>
<dbReference type="NCBIfam" id="TIGR00797">
    <property type="entry name" value="matE"/>
    <property type="match status" value="1"/>
</dbReference>
<evidence type="ECO:0000313" key="12">
    <source>
        <dbReference type="Proteomes" id="UP000319449"/>
    </source>
</evidence>
<feature type="transmembrane region" description="Helical" evidence="10">
    <location>
        <begin position="266"/>
        <end position="282"/>
    </location>
</feature>
<dbReference type="InterPro" id="IPR050222">
    <property type="entry name" value="MATE_MdtK"/>
</dbReference>
<evidence type="ECO:0000256" key="9">
    <source>
        <dbReference type="ARBA" id="ARBA00031636"/>
    </source>
</evidence>
<sequence length="455" mass="49262">MTAAALKRIRNRLVGNPGKPVSIRRNVVNLSLPVLLSSLLQRLVSIIDIFLVGGVGAAAIAAVGLGQLLVFVVMTVFWGLSTGTTVVIAQLWGAGRQRAARRAAFAALLICGIMAFAATVIGGRYGAELARLMGASDDVMAHAGAYIRLVFLWFAFTAGLNILSGIMHGIGDTRTPMTGVLLLNILHVAIAWPLIYGLFGIPPLGVIGAAYAINISECLAFLYLLWQALRRHYLAIGRPDLLLARRIWQVGYPVALERVAQQSGQLLYSKFIIGYGTAAYAAHQVGLSIESLSFMPGAGMGIAAATLMGQALGARKLRRARISHREALRLAVLVMGVMALLFLAFPHLLMALFTSDQAVIEKGCVFLRMVAFAQIPLALSFVYAGSLRGTGDTFYVFIVTLLSMWGVRVLLAWVVSSLLHLSLYAVWGVFVIDWFVRAAAFAWRYQRRDLHAIPL</sequence>
<keyword evidence="12" id="KW-1185">Reference proteome</keyword>
<reference evidence="11 12" key="1">
    <citation type="submission" date="2019-07" db="EMBL/GenBank/DDBJ databases">
        <title>Genomic Encyclopedia of Archaeal and Bacterial Type Strains, Phase II (KMG-II): from individual species to whole genera.</title>
        <authorList>
            <person name="Goeker M."/>
        </authorList>
    </citation>
    <scope>NUCLEOTIDE SEQUENCE [LARGE SCALE GENOMIC DNA]</scope>
    <source>
        <strain evidence="11 12">ATCC BAA-1139</strain>
    </source>
</reference>
<dbReference type="GO" id="GO:0006811">
    <property type="term" value="P:monoatomic ion transport"/>
    <property type="evidence" value="ECO:0007669"/>
    <property type="project" value="UniProtKB-KW"/>
</dbReference>
<dbReference type="Proteomes" id="UP000319449">
    <property type="component" value="Unassembled WGS sequence"/>
</dbReference>
<dbReference type="EMBL" id="VLLN01000008">
    <property type="protein sequence ID" value="TWJ19526.1"/>
    <property type="molecule type" value="Genomic_DNA"/>
</dbReference>
<comment type="subcellular location">
    <subcellularLocation>
        <location evidence="1">Cell membrane</location>
        <topology evidence="1">Multi-pass membrane protein</topology>
    </subcellularLocation>
</comment>
<evidence type="ECO:0000256" key="7">
    <source>
        <dbReference type="ARBA" id="ARBA00023065"/>
    </source>
</evidence>
<evidence type="ECO:0000256" key="6">
    <source>
        <dbReference type="ARBA" id="ARBA00022989"/>
    </source>
</evidence>
<evidence type="ECO:0000256" key="3">
    <source>
        <dbReference type="ARBA" id="ARBA00022449"/>
    </source>
</evidence>
<dbReference type="PIRSF" id="PIRSF006603">
    <property type="entry name" value="DinF"/>
    <property type="match status" value="1"/>
</dbReference>
<keyword evidence="7" id="KW-0406">Ion transport</keyword>
<name>A0A562VNG3_9BACT</name>
<dbReference type="AlphaFoldDB" id="A0A562VNG3"/>
<evidence type="ECO:0000256" key="1">
    <source>
        <dbReference type="ARBA" id="ARBA00004651"/>
    </source>
</evidence>
<feature type="transmembrane region" description="Helical" evidence="10">
    <location>
        <begin position="104"/>
        <end position="125"/>
    </location>
</feature>
<dbReference type="RefSeq" id="WP_145021023.1">
    <property type="nucleotide sequence ID" value="NZ_VLLN01000008.1"/>
</dbReference>
<feature type="transmembrane region" description="Helical" evidence="10">
    <location>
        <begin position="43"/>
        <end position="63"/>
    </location>
</feature>
<dbReference type="OrthoDB" id="9805232at2"/>
<dbReference type="GO" id="GO:0042910">
    <property type="term" value="F:xenobiotic transmembrane transporter activity"/>
    <property type="evidence" value="ECO:0007669"/>
    <property type="project" value="InterPro"/>
</dbReference>
<feature type="transmembrane region" description="Helical" evidence="10">
    <location>
        <begin position="179"/>
        <end position="199"/>
    </location>
</feature>
<evidence type="ECO:0000256" key="5">
    <source>
        <dbReference type="ARBA" id="ARBA00022692"/>
    </source>
</evidence>
<feature type="transmembrane region" description="Helical" evidence="10">
    <location>
        <begin position="421"/>
        <end position="443"/>
    </location>
</feature>
<organism evidence="11 12">
    <name type="scientific">Geobacter argillaceus</name>
    <dbReference type="NCBI Taxonomy" id="345631"/>
    <lineage>
        <taxon>Bacteria</taxon>
        <taxon>Pseudomonadati</taxon>
        <taxon>Thermodesulfobacteriota</taxon>
        <taxon>Desulfuromonadia</taxon>
        <taxon>Geobacterales</taxon>
        <taxon>Geobacteraceae</taxon>
        <taxon>Geobacter</taxon>
    </lineage>
</organism>
<evidence type="ECO:0000256" key="4">
    <source>
        <dbReference type="ARBA" id="ARBA00022475"/>
    </source>
</evidence>
<feature type="transmembrane region" description="Helical" evidence="10">
    <location>
        <begin position="294"/>
        <end position="315"/>
    </location>
</feature>
<evidence type="ECO:0000256" key="10">
    <source>
        <dbReference type="SAM" id="Phobius"/>
    </source>
</evidence>
<gene>
    <name evidence="11" type="ORF">JN12_01643</name>
</gene>
<dbReference type="PANTHER" id="PTHR43298:SF2">
    <property type="entry name" value="FMN_FAD EXPORTER YEEO-RELATED"/>
    <property type="match status" value="1"/>
</dbReference>
<feature type="transmembrane region" description="Helical" evidence="10">
    <location>
        <begin position="205"/>
        <end position="226"/>
    </location>
</feature>
<feature type="transmembrane region" description="Helical" evidence="10">
    <location>
        <begin position="394"/>
        <end position="415"/>
    </location>
</feature>
<evidence type="ECO:0000313" key="11">
    <source>
        <dbReference type="EMBL" id="TWJ19526.1"/>
    </source>
</evidence>
<feature type="transmembrane region" description="Helical" evidence="10">
    <location>
        <begin position="69"/>
        <end position="92"/>
    </location>
</feature>
<keyword evidence="8 10" id="KW-0472">Membrane</keyword>
<keyword evidence="5 10" id="KW-0812">Transmembrane</keyword>
<dbReference type="InterPro" id="IPR002528">
    <property type="entry name" value="MATE_fam"/>
</dbReference>
<dbReference type="Pfam" id="PF01554">
    <property type="entry name" value="MatE"/>
    <property type="match status" value="2"/>
</dbReference>
<keyword evidence="3" id="KW-0050">Antiport</keyword>
<evidence type="ECO:0000256" key="8">
    <source>
        <dbReference type="ARBA" id="ARBA00023136"/>
    </source>
</evidence>
<keyword evidence="6 10" id="KW-1133">Transmembrane helix</keyword>
<keyword evidence="2" id="KW-0813">Transport</keyword>
<evidence type="ECO:0000256" key="2">
    <source>
        <dbReference type="ARBA" id="ARBA00022448"/>
    </source>
</evidence>
<dbReference type="GO" id="GO:0005886">
    <property type="term" value="C:plasma membrane"/>
    <property type="evidence" value="ECO:0007669"/>
    <property type="project" value="UniProtKB-SubCell"/>
</dbReference>
<dbReference type="InterPro" id="IPR048279">
    <property type="entry name" value="MdtK-like"/>
</dbReference>
<feature type="transmembrane region" description="Helical" evidence="10">
    <location>
        <begin position="145"/>
        <end position="167"/>
    </location>
</feature>
<feature type="transmembrane region" description="Helical" evidence="10">
    <location>
        <begin position="327"/>
        <end position="353"/>
    </location>
</feature>
<dbReference type="PANTHER" id="PTHR43298">
    <property type="entry name" value="MULTIDRUG RESISTANCE PROTEIN NORM-RELATED"/>
    <property type="match status" value="1"/>
</dbReference>
<accession>A0A562VNG3</accession>
<dbReference type="GO" id="GO:0015297">
    <property type="term" value="F:antiporter activity"/>
    <property type="evidence" value="ECO:0007669"/>
    <property type="project" value="UniProtKB-KW"/>
</dbReference>
<comment type="caution">
    <text evidence="11">The sequence shown here is derived from an EMBL/GenBank/DDBJ whole genome shotgun (WGS) entry which is preliminary data.</text>
</comment>